<keyword evidence="3" id="KW-1185">Reference proteome</keyword>
<proteinExistence type="predicted"/>
<dbReference type="AlphaFoldDB" id="D8IYB6"/>
<organism evidence="2 3">
    <name type="scientific">Herbaspirillum seropedicae (strain SmR1)</name>
    <dbReference type="NCBI Taxonomy" id="757424"/>
    <lineage>
        <taxon>Bacteria</taxon>
        <taxon>Pseudomonadati</taxon>
        <taxon>Pseudomonadota</taxon>
        <taxon>Betaproteobacteria</taxon>
        <taxon>Burkholderiales</taxon>
        <taxon>Oxalobacteraceae</taxon>
        <taxon>Herbaspirillum</taxon>
    </lineage>
</organism>
<feature type="compositionally biased region" description="Low complexity" evidence="1">
    <location>
        <begin position="101"/>
        <end position="120"/>
    </location>
</feature>
<accession>D8IYB6</accession>
<dbReference type="HOGENOM" id="CLU_2046426_0_0_4"/>
<dbReference type="KEGG" id="hse:Hsero_0557"/>
<sequence length="120" mass="12406">MRSSKRTDVSVSAGRHRMAGLADGCTVPSSLLLIPKAHGRGQRMLTAAGLRVTGRPGRPFYSTEQGDSTCLANIPAAAATNSTSRQDSRATRTPPVPPPAAAASRPALAALPRAVRMSST</sequence>
<evidence type="ECO:0000313" key="2">
    <source>
        <dbReference type="EMBL" id="ADJ62076.1"/>
    </source>
</evidence>
<reference evidence="2 3" key="1">
    <citation type="submission" date="2010-04" db="EMBL/GenBank/DDBJ databases">
        <title>The genome of Herbaspirillum seropedicae SmR1, an endophytic, nitrogen-fixing, plant-growth promoting beta-Proteobacteria.</title>
        <authorList>
            <person name="Pedrosa F.O."/>
            <person name="Monteiro R.A."/>
            <person name="Wassem R."/>
            <person name="Cruz L.M."/>
            <person name="Ayub R.A."/>
            <person name="Colauto N.B."/>
            <person name="Fernandez M.A."/>
            <person name="Fungaro M.H.P."/>
            <person name="Grisard E.C."/>
            <person name="Hungria M."/>
            <person name="Madeira H.M.F."/>
            <person name="Nodari R.O."/>
            <person name="Osaku C.A."/>
            <person name="Petzl-Erler M.L."/>
            <person name="Terenzi H."/>
            <person name="Vieira L.G.E."/>
            <person name="Almeida M.I.M."/>
            <person name="Alves L.R."/>
            <person name="Arantes O.M.N."/>
            <person name="Balsanelli E."/>
            <person name="Barcellos F.G."/>
            <person name="Baura V.A."/>
            <person name="Binde D.R."/>
            <person name="Campo R.J."/>
            <person name="Chubatsu L.S."/>
            <person name="Chueire L.M.O."/>
            <person name="Ciferri R.R."/>
            <person name="Correa L.C."/>
            <person name="da Conceicao Silva J.L."/>
            <person name="Dabul A.N.G."/>
            <person name="Dambros B.P."/>
            <person name="Faoro H."/>
            <person name="Favetti A."/>
            <person name="Friedermann G."/>
            <person name="Furlaneto M.C."/>
            <person name="Gasques L.S."/>
            <person name="Gimenes C.C.T."/>
            <person name="Gioppo N.M.R."/>
            <person name="Glienke-Blanco C."/>
            <person name="Godoy L.P."/>
            <person name="Guerra M.P."/>
            <person name="Karp S."/>
            <person name="Kava-Cordeiro V."/>
            <person name="Margarido V.P."/>
            <person name="Mathioni S.M."/>
            <person name="Menck-Soares M.A."/>
            <person name="Murace N.K."/>
            <person name="Nicolas M.F."/>
            <person name="Oliveira C.E.C."/>
            <person name="Pagnan N.A.B."/>
            <person name="Pamphile J.A."/>
            <person name="Patussi E.V."/>
            <person name="Pereira L.F.P."/>
            <person name="Pereira-Ferrari L."/>
            <person name="Pinto F.G.S."/>
            <person name="Precoma C."/>
            <person name="Prioli A.J."/>
            <person name="Prioli S.M.A.P."/>
            <person name="Raittz R.T."/>
            <person name="Ramos H.J.O."/>
            <person name="Ribeiro E.M.S.F."/>
            <person name="Rigo L.U."/>
            <person name="Rocha C.L.M.S.C."/>
            <person name="Rocha S.N."/>
            <person name="Santos K."/>
            <person name="Satori D."/>
            <person name="Silva A.G."/>
            <person name="Simao R.C.G."/>
            <person name="Soares M.A.M."/>
            <person name="Souza E.M."/>
            <person name="Steffens M.B.R."/>
            <person name="Steindel M."/>
            <person name="Tadra-Sfeir M.Z."/>
            <person name="Takahashi E.K."/>
            <person name="Torres R.A."/>
            <person name="Valle J.S."/>
            <person name="Vernal J.I."/>
            <person name="Vilas-Boas L.A."/>
            <person name="Watanabe M.A.E."/>
            <person name="Weiss V.A."/>
            <person name="Yates M.A."/>
            <person name="Souza E.M."/>
        </authorList>
    </citation>
    <scope>NUCLEOTIDE SEQUENCE [LARGE SCALE GENOMIC DNA]</scope>
    <source>
        <strain evidence="2 3">SmR1</strain>
    </source>
</reference>
<gene>
    <name evidence="2" type="ordered locus">Hsero_0557</name>
</gene>
<dbReference type="EMBL" id="CP002039">
    <property type="protein sequence ID" value="ADJ62076.1"/>
    <property type="molecule type" value="Genomic_DNA"/>
</dbReference>
<dbReference type="Proteomes" id="UP000000329">
    <property type="component" value="Chromosome"/>
</dbReference>
<protein>
    <submittedName>
        <fullName evidence="2">Uncharacterized protein</fullName>
    </submittedName>
</protein>
<name>D8IYB6_HERSS</name>
<feature type="region of interest" description="Disordered" evidence="1">
    <location>
        <begin position="78"/>
        <end position="120"/>
    </location>
</feature>
<evidence type="ECO:0000256" key="1">
    <source>
        <dbReference type="SAM" id="MobiDB-lite"/>
    </source>
</evidence>
<evidence type="ECO:0000313" key="3">
    <source>
        <dbReference type="Proteomes" id="UP000000329"/>
    </source>
</evidence>